<dbReference type="AlphaFoldDB" id="A0A4P1RLZ0"/>
<keyword evidence="4" id="KW-1185">Reference proteome</keyword>
<dbReference type="STRING" id="3871.A0A4P1RLZ0"/>
<proteinExistence type="inferred from homology"/>
<dbReference type="GO" id="GO:0030134">
    <property type="term" value="C:COPII-coated ER to Golgi transport vesicle"/>
    <property type="evidence" value="ECO:0007669"/>
    <property type="project" value="TreeGrafter"/>
</dbReference>
<organism evidence="3 4">
    <name type="scientific">Lupinus angustifolius</name>
    <name type="common">Narrow-leaved blue lupine</name>
    <dbReference type="NCBI Taxonomy" id="3871"/>
    <lineage>
        <taxon>Eukaryota</taxon>
        <taxon>Viridiplantae</taxon>
        <taxon>Streptophyta</taxon>
        <taxon>Embryophyta</taxon>
        <taxon>Tracheophyta</taxon>
        <taxon>Spermatophyta</taxon>
        <taxon>Magnoliopsida</taxon>
        <taxon>eudicotyledons</taxon>
        <taxon>Gunneridae</taxon>
        <taxon>Pentapetalae</taxon>
        <taxon>rosids</taxon>
        <taxon>fabids</taxon>
        <taxon>Fabales</taxon>
        <taxon>Fabaceae</taxon>
        <taxon>Papilionoideae</taxon>
        <taxon>50 kb inversion clade</taxon>
        <taxon>genistoids sensu lato</taxon>
        <taxon>core genistoids</taxon>
        <taxon>Genisteae</taxon>
        <taxon>Lupinus</taxon>
    </lineage>
</organism>
<accession>A0A4P1RLZ0</accession>
<evidence type="ECO:0000313" key="3">
    <source>
        <dbReference type="EMBL" id="OIW13591.1"/>
    </source>
</evidence>
<sequence length="153" mass="17246">MIKKVKDALTNGAGCRVYGVLDVQRVAGNFHISVHGLNIYVAQMIFGGSNHVNVSHVIHDLSFGPIYPGLRNPLDETTRTLCDTSGTFKCYIKNQVYLRIIINLLFNGFILRHHDVFWVVSCYFVKTKLSLNACSVTNIVITSANTNYNHWKE</sequence>
<dbReference type="EMBL" id="CM007364">
    <property type="protein sequence ID" value="OIW13591.1"/>
    <property type="molecule type" value="Genomic_DNA"/>
</dbReference>
<dbReference type="PANTHER" id="PTHR10984">
    <property type="entry name" value="ENDOPLASMIC RETICULUM-GOLGI INTERMEDIATE COMPARTMENT PROTEIN"/>
    <property type="match status" value="1"/>
</dbReference>
<evidence type="ECO:0000313" key="4">
    <source>
        <dbReference type="Proteomes" id="UP000188354"/>
    </source>
</evidence>
<gene>
    <name evidence="3" type="ORF">TanjilG_07933</name>
</gene>
<name>A0A4P1RLZ0_LUPAN</name>
<dbReference type="Pfam" id="PF07970">
    <property type="entry name" value="COPIIcoated_ERV"/>
    <property type="match status" value="1"/>
</dbReference>
<evidence type="ECO:0000259" key="2">
    <source>
        <dbReference type="Pfam" id="PF07970"/>
    </source>
</evidence>
<dbReference type="PANTHER" id="PTHR10984:SF25">
    <property type="entry name" value="ENDOPLASMIC RETICULUM-GOLGI INTERMEDIATE COMPARTMENT PROTEIN 3"/>
    <property type="match status" value="1"/>
</dbReference>
<dbReference type="InterPro" id="IPR045888">
    <property type="entry name" value="Erv"/>
</dbReference>
<dbReference type="InterPro" id="IPR012936">
    <property type="entry name" value="Erv_C"/>
</dbReference>
<evidence type="ECO:0000256" key="1">
    <source>
        <dbReference type="ARBA" id="ARBA00005648"/>
    </source>
</evidence>
<dbReference type="GO" id="GO:0005783">
    <property type="term" value="C:endoplasmic reticulum"/>
    <property type="evidence" value="ECO:0007669"/>
    <property type="project" value="TreeGrafter"/>
</dbReference>
<protein>
    <recommendedName>
        <fullName evidence="2">Endoplasmic reticulum vesicle transporter C-terminal domain-containing protein</fullName>
    </recommendedName>
</protein>
<feature type="domain" description="Endoplasmic reticulum vesicle transporter C-terminal" evidence="2">
    <location>
        <begin position="5"/>
        <end position="89"/>
    </location>
</feature>
<reference evidence="3 4" key="1">
    <citation type="journal article" date="2017" name="Plant Biotechnol. J.">
        <title>A comprehensive draft genome sequence for lupin (Lupinus angustifolius), an emerging health food: insights into plant-microbe interactions and legume evolution.</title>
        <authorList>
            <person name="Hane J.K."/>
            <person name="Ming Y."/>
            <person name="Kamphuis L.G."/>
            <person name="Nelson M.N."/>
            <person name="Garg G."/>
            <person name="Atkins C.A."/>
            <person name="Bayer P.E."/>
            <person name="Bravo A."/>
            <person name="Bringans S."/>
            <person name="Cannon S."/>
            <person name="Edwards D."/>
            <person name="Foley R."/>
            <person name="Gao L.L."/>
            <person name="Harrison M.J."/>
            <person name="Huang W."/>
            <person name="Hurgobin B."/>
            <person name="Li S."/>
            <person name="Liu C.W."/>
            <person name="McGrath A."/>
            <person name="Morahan G."/>
            <person name="Murray J."/>
            <person name="Weller J."/>
            <person name="Jian J."/>
            <person name="Singh K.B."/>
        </authorList>
    </citation>
    <scope>NUCLEOTIDE SEQUENCE [LARGE SCALE GENOMIC DNA]</scope>
    <source>
        <strain evidence="4">cv. Tanjil</strain>
        <tissue evidence="3">Whole plant</tissue>
    </source>
</reference>
<dbReference type="Proteomes" id="UP000188354">
    <property type="component" value="Chromosome LG04"/>
</dbReference>
<comment type="similarity">
    <text evidence="1">Belongs to the ERGIC family.</text>
</comment>
<dbReference type="Gramene" id="OIW13591">
    <property type="protein sequence ID" value="OIW13591"/>
    <property type="gene ID" value="TanjilG_07933"/>
</dbReference>